<keyword evidence="1" id="KW-1133">Transmembrane helix</keyword>
<accession>A0A1I4PU48</accession>
<reference evidence="3" key="1">
    <citation type="submission" date="2016-10" db="EMBL/GenBank/DDBJ databases">
        <authorList>
            <person name="Varghese N."/>
            <person name="Submissions S."/>
        </authorList>
    </citation>
    <scope>NUCLEOTIDE SEQUENCE [LARGE SCALE GENOMIC DNA]</scope>
    <source>
        <strain evidence="3">DSM 13327</strain>
    </source>
</reference>
<proteinExistence type="predicted"/>
<gene>
    <name evidence="2" type="ORF">SAMN04490355_107225</name>
</gene>
<evidence type="ECO:0000313" key="2">
    <source>
        <dbReference type="EMBL" id="SFM31076.1"/>
    </source>
</evidence>
<keyword evidence="3" id="KW-1185">Reference proteome</keyword>
<dbReference type="EMBL" id="FOTS01000072">
    <property type="protein sequence ID" value="SFM31076.1"/>
    <property type="molecule type" value="Genomic_DNA"/>
</dbReference>
<evidence type="ECO:0000313" key="3">
    <source>
        <dbReference type="Proteomes" id="UP000199520"/>
    </source>
</evidence>
<organism evidence="2 3">
    <name type="scientific">Pelosinus propionicus DSM 13327</name>
    <dbReference type="NCBI Taxonomy" id="1123291"/>
    <lineage>
        <taxon>Bacteria</taxon>
        <taxon>Bacillati</taxon>
        <taxon>Bacillota</taxon>
        <taxon>Negativicutes</taxon>
        <taxon>Selenomonadales</taxon>
        <taxon>Sporomusaceae</taxon>
        <taxon>Pelosinus</taxon>
    </lineage>
</organism>
<sequence>MKKGYKVFIGVSVLHICLVEIASVKIPSTIENAMGYTLLIALLYAWFIEKSPIKPYTSTEVRECRRCGEKVYGTGIYCRECSFKEKQYRYHYHEKV</sequence>
<dbReference type="STRING" id="1123291.SAMN04490355_107225"/>
<dbReference type="OrthoDB" id="9762933at2"/>
<keyword evidence="1" id="KW-0472">Membrane</keyword>
<protein>
    <submittedName>
        <fullName evidence="2">Uncharacterized protein</fullName>
    </submittedName>
</protein>
<dbReference type="RefSeq" id="WP_090943882.1">
    <property type="nucleotide sequence ID" value="NZ_FOTS01000072.1"/>
</dbReference>
<name>A0A1I4PU48_9FIRM</name>
<feature type="transmembrane region" description="Helical" evidence="1">
    <location>
        <begin position="33"/>
        <end position="48"/>
    </location>
</feature>
<dbReference type="Proteomes" id="UP000199520">
    <property type="component" value="Unassembled WGS sequence"/>
</dbReference>
<evidence type="ECO:0000256" key="1">
    <source>
        <dbReference type="SAM" id="Phobius"/>
    </source>
</evidence>
<keyword evidence="1" id="KW-0812">Transmembrane</keyword>
<dbReference type="AlphaFoldDB" id="A0A1I4PU48"/>